<dbReference type="Proteomes" id="UP000249610">
    <property type="component" value="Unassembled WGS sequence"/>
</dbReference>
<dbReference type="SUPFAM" id="SSF158446">
    <property type="entry name" value="IVS-encoded protein-like"/>
    <property type="match status" value="1"/>
</dbReference>
<name>A0A327PKH4_9BACT</name>
<proteinExistence type="predicted"/>
<dbReference type="InterPro" id="IPR012657">
    <property type="entry name" value="23S_rRNA-intervening_sequence"/>
</dbReference>
<dbReference type="PANTHER" id="PTHR38471:SF2">
    <property type="entry name" value="FOUR HELIX BUNDLE PROTEIN"/>
    <property type="match status" value="1"/>
</dbReference>
<dbReference type="EMBL" id="QLLK01000004">
    <property type="protein sequence ID" value="RAI91672.1"/>
    <property type="molecule type" value="Genomic_DNA"/>
</dbReference>
<dbReference type="RefSeq" id="WP_111611246.1">
    <property type="nucleotide sequence ID" value="NZ_QLLK01000004.1"/>
</dbReference>
<dbReference type="CDD" id="cd16377">
    <property type="entry name" value="23S_rRNA_IVP_like"/>
    <property type="match status" value="1"/>
</dbReference>
<dbReference type="Gene3D" id="1.20.1440.60">
    <property type="entry name" value="23S rRNA-intervening sequence"/>
    <property type="match status" value="1"/>
</dbReference>
<dbReference type="PANTHER" id="PTHR38471">
    <property type="entry name" value="FOUR HELIX BUNDLE PROTEIN"/>
    <property type="match status" value="1"/>
</dbReference>
<dbReference type="OrthoDB" id="5515766at2"/>
<evidence type="ECO:0000313" key="2">
    <source>
        <dbReference type="Proteomes" id="UP000249610"/>
    </source>
</evidence>
<accession>A0A327PKH4</accession>
<organism evidence="1 2">
    <name type="scientific">Algoriphagus yeomjeoni</name>
    <dbReference type="NCBI Taxonomy" id="291403"/>
    <lineage>
        <taxon>Bacteria</taxon>
        <taxon>Pseudomonadati</taxon>
        <taxon>Bacteroidota</taxon>
        <taxon>Cytophagia</taxon>
        <taxon>Cytophagales</taxon>
        <taxon>Cyclobacteriaceae</taxon>
        <taxon>Algoriphagus</taxon>
    </lineage>
</organism>
<dbReference type="Pfam" id="PF05635">
    <property type="entry name" value="23S_rRNA_IVP"/>
    <property type="match status" value="1"/>
</dbReference>
<keyword evidence="2" id="KW-1185">Reference proteome</keyword>
<evidence type="ECO:0000313" key="1">
    <source>
        <dbReference type="EMBL" id="RAI91672.1"/>
    </source>
</evidence>
<dbReference type="AlphaFoldDB" id="A0A327PKH4"/>
<sequence length="127" mass="14390">MASITSFEDLEIWKLARELCHKVRLLSRKEQFSRDFRFCGQINSAAGSVMDNIAEGFERDGNKEFINFLYIAKGSNGEVRSQSFRALDANFISDVEQKEILGLTETLKFKIQGLIQTLKNSGGKGYK</sequence>
<protein>
    <submittedName>
        <fullName evidence="1">Four helix bundle protein</fullName>
    </submittedName>
</protein>
<gene>
    <name evidence="1" type="ORF">LV83_01863</name>
</gene>
<reference evidence="1 2" key="1">
    <citation type="submission" date="2018-06" db="EMBL/GenBank/DDBJ databases">
        <title>Genomic Encyclopedia of Archaeal and Bacterial Type Strains, Phase II (KMG-II): from individual species to whole genera.</title>
        <authorList>
            <person name="Goeker M."/>
        </authorList>
    </citation>
    <scope>NUCLEOTIDE SEQUENCE [LARGE SCALE GENOMIC DNA]</scope>
    <source>
        <strain evidence="1 2">DSM 23446</strain>
    </source>
</reference>
<comment type="caution">
    <text evidence="1">The sequence shown here is derived from an EMBL/GenBank/DDBJ whole genome shotgun (WGS) entry which is preliminary data.</text>
</comment>
<dbReference type="InterPro" id="IPR036583">
    <property type="entry name" value="23S_rRNA_IVS_sf"/>
</dbReference>
<dbReference type="NCBIfam" id="TIGR02436">
    <property type="entry name" value="four helix bundle protein"/>
    <property type="match status" value="1"/>
</dbReference>